<reference evidence="2" key="1">
    <citation type="submission" date="2022-01" db="EMBL/GenBank/DDBJ databases">
        <authorList>
            <person name="King R."/>
        </authorList>
    </citation>
    <scope>NUCLEOTIDE SEQUENCE</scope>
</reference>
<evidence type="ECO:0000313" key="2">
    <source>
        <dbReference type="EMBL" id="CAH1168221.1"/>
    </source>
</evidence>
<feature type="compositionally biased region" description="Polar residues" evidence="1">
    <location>
        <begin position="188"/>
        <end position="203"/>
    </location>
</feature>
<protein>
    <submittedName>
        <fullName evidence="2">Uncharacterized protein</fullName>
    </submittedName>
</protein>
<dbReference type="OrthoDB" id="6774504at2759"/>
<dbReference type="Proteomes" id="UP001153712">
    <property type="component" value="Chromosome 2"/>
</dbReference>
<organism evidence="2 3">
    <name type="scientific">Phyllotreta striolata</name>
    <name type="common">Striped flea beetle</name>
    <name type="synonym">Crioceris striolata</name>
    <dbReference type="NCBI Taxonomy" id="444603"/>
    <lineage>
        <taxon>Eukaryota</taxon>
        <taxon>Metazoa</taxon>
        <taxon>Ecdysozoa</taxon>
        <taxon>Arthropoda</taxon>
        <taxon>Hexapoda</taxon>
        <taxon>Insecta</taxon>
        <taxon>Pterygota</taxon>
        <taxon>Neoptera</taxon>
        <taxon>Endopterygota</taxon>
        <taxon>Coleoptera</taxon>
        <taxon>Polyphaga</taxon>
        <taxon>Cucujiformia</taxon>
        <taxon>Chrysomeloidea</taxon>
        <taxon>Chrysomelidae</taxon>
        <taxon>Galerucinae</taxon>
        <taxon>Alticini</taxon>
        <taxon>Phyllotreta</taxon>
    </lineage>
</organism>
<feature type="compositionally biased region" description="Low complexity" evidence="1">
    <location>
        <begin position="254"/>
        <end position="266"/>
    </location>
</feature>
<sequence>MDNNSKTAKSKLKDRVASNESIESTSSSLDPFEDLNKSLSNVSVESDSEDSKEFSQDLPRSSQQVIKEYDEYVESHSEIESLVLDRPPQFVSIINSRTFREADQELRAKMLYYYHTCLEKKRQLVQAPRNISPILLNVPISNAEEKPHLSSTNWEPPQDIYTTKSGRQTRRKPYFELDQDSAEDFDTEWQSTNRNASSSGTSQKSKRKNLNNNGIISKSSLFDDESLVTKRTWSTIDDEAAVVNKGNDNDTVENNKTTKGNKSSKSSSKRTKTIDNKDRANEITSSRRQLKLETCPLCQISFSKDEIQVFLLVLFIKESTLQINLHLSVYCF</sequence>
<feature type="compositionally biased region" description="Acidic residues" evidence="1">
    <location>
        <begin position="177"/>
        <end position="187"/>
    </location>
</feature>
<evidence type="ECO:0000313" key="3">
    <source>
        <dbReference type="Proteomes" id="UP001153712"/>
    </source>
</evidence>
<keyword evidence="3" id="KW-1185">Reference proteome</keyword>
<accession>A0A9P0GW21</accession>
<evidence type="ECO:0000256" key="1">
    <source>
        <dbReference type="SAM" id="MobiDB-lite"/>
    </source>
</evidence>
<proteinExistence type="predicted"/>
<feature type="compositionally biased region" description="Basic and acidic residues" evidence="1">
    <location>
        <begin position="272"/>
        <end position="281"/>
    </location>
</feature>
<name>A0A9P0GW21_PHYSR</name>
<feature type="compositionally biased region" description="Polar residues" evidence="1">
    <location>
        <begin position="149"/>
        <end position="166"/>
    </location>
</feature>
<gene>
    <name evidence="2" type="ORF">PHYEVI_LOCUS4808</name>
</gene>
<dbReference type="EMBL" id="OU900095">
    <property type="protein sequence ID" value="CAH1168221.1"/>
    <property type="molecule type" value="Genomic_DNA"/>
</dbReference>
<dbReference type="AlphaFoldDB" id="A0A9P0GW21"/>
<feature type="region of interest" description="Disordered" evidence="1">
    <location>
        <begin position="245"/>
        <end position="282"/>
    </location>
</feature>
<feature type="region of interest" description="Disordered" evidence="1">
    <location>
        <begin position="146"/>
        <end position="215"/>
    </location>
</feature>
<feature type="region of interest" description="Disordered" evidence="1">
    <location>
        <begin position="1"/>
        <end position="62"/>
    </location>
</feature>
<feature type="compositionally biased region" description="Low complexity" evidence="1">
    <location>
        <begin position="18"/>
        <end position="28"/>
    </location>
</feature>